<sequence length="249" mass="25298">PPRVSKPGAAGSVQTIFDILGIAEEKPAEAAEKHSQQSHRSRVRARQESSAGSSPATNSPASGACYASQFPAYVVGDTSATPAVEPAVEPAAEAKPASLPAPAMAPARPLTPPPPAAQPASGAASPPSATTAPPSTDAALPKVLSFQEIMARKRRKQAAEAEAKAAAAAAAAVAQDTEPRTPAKRQNASQEPGGKRGRAAAPPTPATKNYIAQFERELGDLSTGLSGPLENSPSSDRISRATLGDTYID</sequence>
<proteinExistence type="predicted"/>
<feature type="non-terminal residue" evidence="1">
    <location>
        <position position="249"/>
    </location>
</feature>
<evidence type="ECO:0000313" key="2">
    <source>
        <dbReference type="Proteomes" id="UP001140087"/>
    </source>
</evidence>
<accession>A0ACC1KF97</accession>
<feature type="non-terminal residue" evidence="1">
    <location>
        <position position="1"/>
    </location>
</feature>
<name>A0ACC1KF97_9FUNG</name>
<dbReference type="EMBL" id="JANBUN010003933">
    <property type="protein sequence ID" value="KAJ2788922.1"/>
    <property type="molecule type" value="Genomic_DNA"/>
</dbReference>
<organism evidence="1 2">
    <name type="scientific">Coemansia helicoidea</name>
    <dbReference type="NCBI Taxonomy" id="1286919"/>
    <lineage>
        <taxon>Eukaryota</taxon>
        <taxon>Fungi</taxon>
        <taxon>Fungi incertae sedis</taxon>
        <taxon>Zoopagomycota</taxon>
        <taxon>Kickxellomycotina</taxon>
        <taxon>Kickxellomycetes</taxon>
        <taxon>Kickxellales</taxon>
        <taxon>Kickxellaceae</taxon>
        <taxon>Coemansia</taxon>
    </lineage>
</organism>
<gene>
    <name evidence="1" type="ORF">H4R21_006876</name>
</gene>
<evidence type="ECO:0000313" key="1">
    <source>
        <dbReference type="EMBL" id="KAJ2788922.1"/>
    </source>
</evidence>
<reference evidence="1" key="1">
    <citation type="submission" date="2022-07" db="EMBL/GenBank/DDBJ databases">
        <title>Phylogenomic reconstructions and comparative analyses of Kickxellomycotina fungi.</title>
        <authorList>
            <person name="Reynolds N.K."/>
            <person name="Stajich J.E."/>
            <person name="Barry K."/>
            <person name="Grigoriev I.V."/>
            <person name="Crous P."/>
            <person name="Smith M.E."/>
        </authorList>
    </citation>
    <scope>NUCLEOTIDE SEQUENCE</scope>
    <source>
        <strain evidence="1">BCRC 34780</strain>
    </source>
</reference>
<protein>
    <submittedName>
        <fullName evidence="1">Uncharacterized protein</fullName>
    </submittedName>
</protein>
<dbReference type="Proteomes" id="UP001140087">
    <property type="component" value="Unassembled WGS sequence"/>
</dbReference>
<comment type="caution">
    <text evidence="1">The sequence shown here is derived from an EMBL/GenBank/DDBJ whole genome shotgun (WGS) entry which is preliminary data.</text>
</comment>
<keyword evidence="2" id="KW-1185">Reference proteome</keyword>